<dbReference type="GO" id="GO:0008270">
    <property type="term" value="F:zinc ion binding"/>
    <property type="evidence" value="ECO:0007669"/>
    <property type="project" value="UniProtKB-KW"/>
</dbReference>
<protein>
    <recommendedName>
        <fullName evidence="3">CCHC-type domain-containing protein</fullName>
    </recommendedName>
</protein>
<feature type="compositionally biased region" description="Basic and acidic residues" evidence="2">
    <location>
        <begin position="219"/>
        <end position="236"/>
    </location>
</feature>
<dbReference type="OrthoDB" id="427960at2759"/>
<organism evidence="4 5">
    <name type="scientific">Apolygus lucorum</name>
    <name type="common">Small green plant bug</name>
    <name type="synonym">Lygocoris lucorum</name>
    <dbReference type="NCBI Taxonomy" id="248454"/>
    <lineage>
        <taxon>Eukaryota</taxon>
        <taxon>Metazoa</taxon>
        <taxon>Ecdysozoa</taxon>
        <taxon>Arthropoda</taxon>
        <taxon>Hexapoda</taxon>
        <taxon>Insecta</taxon>
        <taxon>Pterygota</taxon>
        <taxon>Neoptera</taxon>
        <taxon>Paraneoptera</taxon>
        <taxon>Hemiptera</taxon>
        <taxon>Heteroptera</taxon>
        <taxon>Panheteroptera</taxon>
        <taxon>Cimicomorpha</taxon>
        <taxon>Miridae</taxon>
        <taxon>Mirini</taxon>
        <taxon>Apolygus</taxon>
    </lineage>
</organism>
<dbReference type="Proteomes" id="UP000466442">
    <property type="component" value="Unassembled WGS sequence"/>
</dbReference>
<reference evidence="4" key="1">
    <citation type="journal article" date="2021" name="Mol. Ecol. Resour.">
        <title>Apolygus lucorum genome provides insights into omnivorousness and mesophyll feeding.</title>
        <authorList>
            <person name="Liu Y."/>
            <person name="Liu H."/>
            <person name="Wang H."/>
            <person name="Huang T."/>
            <person name="Liu B."/>
            <person name="Yang B."/>
            <person name="Yin L."/>
            <person name="Li B."/>
            <person name="Zhang Y."/>
            <person name="Zhang S."/>
            <person name="Jiang F."/>
            <person name="Zhang X."/>
            <person name="Ren Y."/>
            <person name="Wang B."/>
            <person name="Wang S."/>
            <person name="Lu Y."/>
            <person name="Wu K."/>
            <person name="Fan W."/>
            <person name="Wang G."/>
        </authorList>
    </citation>
    <scope>NUCLEOTIDE SEQUENCE</scope>
    <source>
        <strain evidence="4">12Hb</strain>
    </source>
</reference>
<evidence type="ECO:0000313" key="4">
    <source>
        <dbReference type="EMBL" id="KAF6215344.1"/>
    </source>
</evidence>
<evidence type="ECO:0000256" key="2">
    <source>
        <dbReference type="SAM" id="MobiDB-lite"/>
    </source>
</evidence>
<dbReference type="PROSITE" id="PS50158">
    <property type="entry name" value="ZF_CCHC"/>
    <property type="match status" value="1"/>
</dbReference>
<proteinExistence type="predicted"/>
<feature type="domain" description="CCHC-type" evidence="3">
    <location>
        <begin position="113"/>
        <end position="126"/>
    </location>
</feature>
<keyword evidence="1" id="KW-0479">Metal-binding</keyword>
<sequence>MQISRRTNEVLGKTMRKIESMVSLTLKQYMDIGKLILARISSGGCHDYHSDFGEMSSSIIVMLAEALNVALKIEVEGNNKAISDEISSKDDGCIQMPEYRSIPKEEANPHLVCWKCHRVGHISRSCFLWNRTRNLQQWRRKHNDVCWNCSTHGHLSWQCRTIRRYDMGKKVEELRRGDLDQPLEETREEWVGREDTRQKEEEEPKKEWTQLQDQLAEEPQSKELDGVKQNNEKEQDMNQMKEEFLVDKGSTYQKETQEEKYEVVDVKRAKYQKTEYGSENGKNFGQVDEESAQLFVKPQKSLKPATPFVPSSVKDEAKTQLELECGRSEPETQPSSMSFRFEDTAYGKNLKIKDPKRYKKIMDQRKWYIDDEGNMVNKADKKIIVVGSGRNNC</sequence>
<comment type="caution">
    <text evidence="4">The sequence shown here is derived from an EMBL/GenBank/DDBJ whole genome shotgun (WGS) entry which is preliminary data.</text>
</comment>
<dbReference type="InterPro" id="IPR001878">
    <property type="entry name" value="Znf_CCHC"/>
</dbReference>
<keyword evidence="1" id="KW-0862">Zinc</keyword>
<dbReference type="InterPro" id="IPR036875">
    <property type="entry name" value="Znf_CCHC_sf"/>
</dbReference>
<accession>A0A8S9Y3D8</accession>
<keyword evidence="5" id="KW-1185">Reference proteome</keyword>
<evidence type="ECO:0000259" key="3">
    <source>
        <dbReference type="PROSITE" id="PS50158"/>
    </source>
</evidence>
<feature type="compositionally biased region" description="Basic and acidic residues" evidence="2">
    <location>
        <begin position="185"/>
        <end position="208"/>
    </location>
</feature>
<feature type="region of interest" description="Disordered" evidence="2">
    <location>
        <begin position="185"/>
        <end position="236"/>
    </location>
</feature>
<dbReference type="SUPFAM" id="SSF57756">
    <property type="entry name" value="Retrovirus zinc finger-like domains"/>
    <property type="match status" value="1"/>
</dbReference>
<gene>
    <name evidence="4" type="ORF">GE061_010096</name>
</gene>
<name>A0A8S9Y3D8_APOLU</name>
<dbReference type="GO" id="GO:0003676">
    <property type="term" value="F:nucleic acid binding"/>
    <property type="evidence" value="ECO:0007669"/>
    <property type="project" value="InterPro"/>
</dbReference>
<dbReference type="AlphaFoldDB" id="A0A8S9Y3D8"/>
<dbReference type="Gene3D" id="4.10.60.10">
    <property type="entry name" value="Zinc finger, CCHC-type"/>
    <property type="match status" value="1"/>
</dbReference>
<dbReference type="SMART" id="SM00343">
    <property type="entry name" value="ZnF_C2HC"/>
    <property type="match status" value="2"/>
</dbReference>
<dbReference type="EMBL" id="WIXP02000002">
    <property type="protein sequence ID" value="KAF6215344.1"/>
    <property type="molecule type" value="Genomic_DNA"/>
</dbReference>
<evidence type="ECO:0000313" key="5">
    <source>
        <dbReference type="Proteomes" id="UP000466442"/>
    </source>
</evidence>
<keyword evidence="1" id="KW-0863">Zinc-finger</keyword>
<evidence type="ECO:0000256" key="1">
    <source>
        <dbReference type="PROSITE-ProRule" id="PRU00047"/>
    </source>
</evidence>